<name>A0ABV7JEJ4_9GAMM</name>
<organism evidence="2 3">
    <name type="scientific">Marinicella sediminis</name>
    <dbReference type="NCBI Taxonomy" id="1792834"/>
    <lineage>
        <taxon>Bacteria</taxon>
        <taxon>Pseudomonadati</taxon>
        <taxon>Pseudomonadota</taxon>
        <taxon>Gammaproteobacteria</taxon>
        <taxon>Lysobacterales</taxon>
        <taxon>Marinicellaceae</taxon>
        <taxon>Marinicella</taxon>
    </lineage>
</organism>
<evidence type="ECO:0000256" key="1">
    <source>
        <dbReference type="SAM" id="SignalP"/>
    </source>
</evidence>
<dbReference type="PANTHER" id="PTHR38075">
    <property type="entry name" value="DUF4139 DOMAIN-CONTAINING PROTEIN"/>
    <property type="match status" value="1"/>
</dbReference>
<reference evidence="3" key="1">
    <citation type="journal article" date="2019" name="Int. J. Syst. Evol. Microbiol.">
        <title>The Global Catalogue of Microorganisms (GCM) 10K type strain sequencing project: providing services to taxonomists for standard genome sequencing and annotation.</title>
        <authorList>
            <consortium name="The Broad Institute Genomics Platform"/>
            <consortium name="The Broad Institute Genome Sequencing Center for Infectious Disease"/>
            <person name="Wu L."/>
            <person name="Ma J."/>
        </authorList>
    </citation>
    <scope>NUCLEOTIDE SEQUENCE [LARGE SCALE GENOMIC DNA]</scope>
    <source>
        <strain evidence="3">KCTC 42953</strain>
    </source>
</reference>
<feature type="signal peptide" evidence="1">
    <location>
        <begin position="1"/>
        <end position="18"/>
    </location>
</feature>
<keyword evidence="1" id="KW-0732">Signal</keyword>
<sequence length="489" mass="55866">MKKAILLTAMMAAGMSKANNQITIYSGNHQGALNTSQLTNAHNIPGFAVVNEHRQAEFTEGRFTLSINDVAEHIDPTTVTLKLDKNPDDIQILDQDFQFDLVSTEKLLLKYIDQSITVNHNQGDESIQTTGILLSTEGGLTLRTEAQKITTIKDWNQIEFPELPGGLLTRPTLVWLMESQVRGNQSFALSYQTKGMTWWVDYNILLSNQKKQCRMDLSTWVTLVNKSGTGFTETQLKLIAGDVNRVQRNQPRAIRKEAFAMTADSQFSEESLFEYHLYQLPRRVDLPNNATKQIPFLPAIYDIECRHVLEYNGSQMQRINYHRPVTDRNYLQTGNTKIDAFLLFDNDSENQLGHPLPAGRMRVNMMDSQGDNPQFIGEDYIDHTADNKTISLKLGQSFDVTGSRTQIDFQSEKHSMTEQFRIVLDNQKNHPQLVEVIEPLYRWSQWQIIAQSDDHEKLNASTIKFTVEVPAKSSKTVTYQVRYDWQPGQ</sequence>
<dbReference type="RefSeq" id="WP_157892808.1">
    <property type="nucleotide sequence ID" value="NZ_JBHRTS010000003.1"/>
</dbReference>
<dbReference type="PANTHER" id="PTHR38075:SF1">
    <property type="entry name" value="DUF4139 DOMAIN-CONTAINING PROTEIN"/>
    <property type="match status" value="1"/>
</dbReference>
<evidence type="ECO:0000313" key="3">
    <source>
        <dbReference type="Proteomes" id="UP001595533"/>
    </source>
</evidence>
<feature type="chain" id="PRO_5045337194" evidence="1">
    <location>
        <begin position="19"/>
        <end position="489"/>
    </location>
</feature>
<dbReference type="EMBL" id="JBHRTS010000003">
    <property type="protein sequence ID" value="MFC3193842.1"/>
    <property type="molecule type" value="Genomic_DNA"/>
</dbReference>
<gene>
    <name evidence="2" type="ORF">ACFODZ_06285</name>
</gene>
<accession>A0ABV7JEJ4</accession>
<protein>
    <submittedName>
        <fullName evidence="2">DUF4139 domain-containing protein</fullName>
    </submittedName>
</protein>
<evidence type="ECO:0000313" key="2">
    <source>
        <dbReference type="EMBL" id="MFC3193842.1"/>
    </source>
</evidence>
<keyword evidence="3" id="KW-1185">Reference proteome</keyword>
<dbReference type="Proteomes" id="UP001595533">
    <property type="component" value="Unassembled WGS sequence"/>
</dbReference>
<comment type="caution">
    <text evidence="2">The sequence shown here is derived from an EMBL/GenBank/DDBJ whole genome shotgun (WGS) entry which is preliminary data.</text>
</comment>
<proteinExistence type="predicted"/>